<dbReference type="EMBL" id="JBBNAF010000006">
    <property type="protein sequence ID" value="KAK9135133.1"/>
    <property type="molecule type" value="Genomic_DNA"/>
</dbReference>
<feature type="compositionally biased region" description="Polar residues" evidence="1">
    <location>
        <begin position="153"/>
        <end position="166"/>
    </location>
</feature>
<protein>
    <submittedName>
        <fullName evidence="2">Uncharacterized protein</fullName>
    </submittedName>
</protein>
<organism evidence="2 3">
    <name type="scientific">Stephania yunnanensis</name>
    <dbReference type="NCBI Taxonomy" id="152371"/>
    <lineage>
        <taxon>Eukaryota</taxon>
        <taxon>Viridiplantae</taxon>
        <taxon>Streptophyta</taxon>
        <taxon>Embryophyta</taxon>
        <taxon>Tracheophyta</taxon>
        <taxon>Spermatophyta</taxon>
        <taxon>Magnoliopsida</taxon>
        <taxon>Ranunculales</taxon>
        <taxon>Menispermaceae</taxon>
        <taxon>Menispermoideae</taxon>
        <taxon>Cissampelideae</taxon>
        <taxon>Stephania</taxon>
    </lineage>
</organism>
<dbReference type="AlphaFoldDB" id="A0AAP0JJE0"/>
<dbReference type="Proteomes" id="UP001420932">
    <property type="component" value="Unassembled WGS sequence"/>
</dbReference>
<proteinExistence type="predicted"/>
<feature type="region of interest" description="Disordered" evidence="1">
    <location>
        <begin position="1"/>
        <end position="33"/>
    </location>
</feature>
<gene>
    <name evidence="2" type="ORF">Syun_014463</name>
</gene>
<reference evidence="2 3" key="1">
    <citation type="submission" date="2024-01" db="EMBL/GenBank/DDBJ databases">
        <title>Genome assemblies of Stephania.</title>
        <authorList>
            <person name="Yang L."/>
        </authorList>
    </citation>
    <scope>NUCLEOTIDE SEQUENCE [LARGE SCALE GENOMIC DNA]</scope>
    <source>
        <strain evidence="2">YNDBR</strain>
        <tissue evidence="2">Leaf</tissue>
    </source>
</reference>
<name>A0AAP0JJE0_9MAGN</name>
<sequence>MREKMRIQKGVQLVEKKRGMEREKNRLREREKKRGLEKENRGFLIGVTGERIRGIFWGRRRGGWRGRKRGRGIVEEATDDPSRPILGGPTDQPILASFNNYVAVAIWKNDRVRQAVDVVHKWKALSASESTMTSAEKMANDVLRHLTGKGSSISSAFEEGTQSGSHTVGDDFE</sequence>
<feature type="region of interest" description="Disordered" evidence="1">
    <location>
        <begin position="153"/>
        <end position="173"/>
    </location>
</feature>
<evidence type="ECO:0000256" key="1">
    <source>
        <dbReference type="SAM" id="MobiDB-lite"/>
    </source>
</evidence>
<evidence type="ECO:0000313" key="3">
    <source>
        <dbReference type="Proteomes" id="UP001420932"/>
    </source>
</evidence>
<feature type="compositionally biased region" description="Basic and acidic residues" evidence="1">
    <location>
        <begin position="14"/>
        <end position="33"/>
    </location>
</feature>
<evidence type="ECO:0000313" key="2">
    <source>
        <dbReference type="EMBL" id="KAK9135133.1"/>
    </source>
</evidence>
<comment type="caution">
    <text evidence="2">The sequence shown here is derived from an EMBL/GenBank/DDBJ whole genome shotgun (WGS) entry which is preliminary data.</text>
</comment>
<keyword evidence="3" id="KW-1185">Reference proteome</keyword>
<accession>A0AAP0JJE0</accession>